<evidence type="ECO:0000256" key="4">
    <source>
        <dbReference type="SAM" id="Phobius"/>
    </source>
</evidence>
<evidence type="ECO:0000313" key="6">
    <source>
        <dbReference type="Ensembl" id="ENSPNAP00000007277.2"/>
    </source>
</evidence>
<feature type="domain" description="AIG1-type G" evidence="5">
    <location>
        <begin position="1"/>
        <end position="200"/>
    </location>
</feature>
<dbReference type="AlphaFoldDB" id="A0A3B4C5X6"/>
<comment type="similarity">
    <text evidence="1">Belongs to the TRAFAC class TrmE-Era-EngA-EngB-Septin-like GTPase superfamily. AIG1/Toc34/Toc159-like paraseptin GTPase family. IAN subfamily.</text>
</comment>
<keyword evidence="4" id="KW-0472">Membrane</keyword>
<keyword evidence="7" id="KW-1185">Reference proteome</keyword>
<organism evidence="6 7">
    <name type="scientific">Pygocentrus nattereri</name>
    <name type="common">Red-bellied piranha</name>
    <dbReference type="NCBI Taxonomy" id="42514"/>
    <lineage>
        <taxon>Eukaryota</taxon>
        <taxon>Metazoa</taxon>
        <taxon>Chordata</taxon>
        <taxon>Craniata</taxon>
        <taxon>Vertebrata</taxon>
        <taxon>Euteleostomi</taxon>
        <taxon>Actinopterygii</taxon>
        <taxon>Neopterygii</taxon>
        <taxon>Teleostei</taxon>
        <taxon>Ostariophysi</taxon>
        <taxon>Characiformes</taxon>
        <taxon>Characoidei</taxon>
        <taxon>Pygocentrus</taxon>
    </lineage>
</organism>
<evidence type="ECO:0000313" key="7">
    <source>
        <dbReference type="Proteomes" id="UP001501920"/>
    </source>
</evidence>
<feature type="domain" description="AIG1-type G" evidence="5">
    <location>
        <begin position="226"/>
        <end position="435"/>
    </location>
</feature>
<reference evidence="6" key="2">
    <citation type="submission" date="2025-08" db="UniProtKB">
        <authorList>
            <consortium name="Ensembl"/>
        </authorList>
    </citation>
    <scope>IDENTIFICATION</scope>
</reference>
<dbReference type="PANTHER" id="PTHR10903:SF107">
    <property type="entry name" value="GTPASE IMAP FAMILY MEMBER 4-LIKE-RELATED"/>
    <property type="match status" value="1"/>
</dbReference>
<dbReference type="Pfam" id="PF04548">
    <property type="entry name" value="AIG1"/>
    <property type="match status" value="2"/>
</dbReference>
<dbReference type="PANTHER" id="PTHR10903">
    <property type="entry name" value="GTPASE, IMAP FAMILY MEMBER-RELATED"/>
    <property type="match status" value="1"/>
</dbReference>
<accession>A0A3B4C5X6</accession>
<dbReference type="InterPro" id="IPR045058">
    <property type="entry name" value="GIMA/IAN/Toc"/>
</dbReference>
<sequence>MEFRAVVFGGKFSGKSSLINSVFGKNLVPNNKRTAQCKKLQGSVCGRKLTLVDTPGWWKHFPLSDTAEFLKQELVEGVSLCHPGPHVVLLVIEIDIPFTEKHRKAAEDHLQLLGDQIWTYTLVLFTRSFSQGDRTIEEHIENEGEALKWLIERCGNRYHVFGNTALNEKSQVTQLLEKIEDIVERNNGTYFQIDTKILEKAAEWKKTVMTKAQSRVLKLQQKTHLNKELRIVLLGWVIAGKSSAGNTILNKTVFANDRSTVKCQSGCGEVDGRPVTVLDTPSWFKYFPSQYTPAWIKSEIFKGVCQTVTSPHCILLVIPADTSFKEDQKKVIQENMSLLGEQVWGHTIVLFTWGDILGDLTIEQHIESEGEALQWVVEKCENRYHVFNNEERENRVQVTELLQKIDEVVARNSLFQLNTQTSGRIHARQEEVDAQAQITDEHDLQDVVQFVDEEWRRRDKELLRRVSEVKKDIKAALPRRGDRSMDSPLELSRICLHTATDDHYDEEVPQTKLESGNVETVQNEAKSTLKLKCQIKEMLDREWSRREEALMGRFLELLSECRYEVLSEPTEEDKERSSQKVFDWFQGWSAAMFAMMAMMAMMPMMMPMMVSMSMSMVMSVMMLVVMSMAMMLIKGARNSISIPSMRPWAHWWIAGTPWWWRWIWHVVVRTSPRPWLLMSVRVHSDPILKQKSEHLFYTNI</sequence>
<keyword evidence="3" id="KW-0342">GTP-binding</keyword>
<reference evidence="6" key="3">
    <citation type="submission" date="2025-09" db="UniProtKB">
        <authorList>
            <consortium name="Ensembl"/>
        </authorList>
    </citation>
    <scope>IDENTIFICATION</scope>
</reference>
<feature type="transmembrane region" description="Helical" evidence="4">
    <location>
        <begin position="616"/>
        <end position="636"/>
    </location>
</feature>
<keyword evidence="2" id="KW-0547">Nucleotide-binding</keyword>
<evidence type="ECO:0000256" key="3">
    <source>
        <dbReference type="ARBA" id="ARBA00023134"/>
    </source>
</evidence>
<evidence type="ECO:0000259" key="5">
    <source>
        <dbReference type="PROSITE" id="PS51720"/>
    </source>
</evidence>
<dbReference type="STRING" id="42514.ENSPNAP00000007277"/>
<dbReference type="GeneTree" id="ENSGT00940000162556"/>
<dbReference type="Gene3D" id="3.40.50.300">
    <property type="entry name" value="P-loop containing nucleotide triphosphate hydrolases"/>
    <property type="match status" value="2"/>
</dbReference>
<reference evidence="6 7" key="1">
    <citation type="submission" date="2020-10" db="EMBL/GenBank/DDBJ databases">
        <title>Pygocentrus nattereri (red-bellied piranha) genome, fPygNat1, primary haplotype.</title>
        <authorList>
            <person name="Myers G."/>
            <person name="Meyer A."/>
            <person name="Karagic N."/>
            <person name="Pippel M."/>
            <person name="Winkler S."/>
            <person name="Tracey A."/>
            <person name="Wood J."/>
            <person name="Formenti G."/>
            <person name="Howe K."/>
            <person name="Fedrigo O."/>
            <person name="Jarvis E.D."/>
        </authorList>
    </citation>
    <scope>NUCLEOTIDE SEQUENCE [LARGE SCALE GENOMIC DNA]</scope>
</reference>
<dbReference type="Ensembl" id="ENSPNAT00000002101.2">
    <property type="protein sequence ID" value="ENSPNAP00000007277.2"/>
    <property type="gene ID" value="ENSPNAG00000013132.2"/>
</dbReference>
<keyword evidence="4" id="KW-0812">Transmembrane</keyword>
<name>A0A3B4C5X6_PYGNA</name>
<dbReference type="GO" id="GO:0005525">
    <property type="term" value="F:GTP binding"/>
    <property type="evidence" value="ECO:0007669"/>
    <property type="project" value="UniProtKB-KW"/>
</dbReference>
<evidence type="ECO:0000256" key="1">
    <source>
        <dbReference type="ARBA" id="ARBA00008535"/>
    </source>
</evidence>
<protein>
    <recommendedName>
        <fullName evidence="5">AIG1-type G domain-containing protein</fullName>
    </recommendedName>
</protein>
<dbReference type="SUPFAM" id="SSF52540">
    <property type="entry name" value="P-loop containing nucleoside triphosphate hydrolases"/>
    <property type="match status" value="2"/>
</dbReference>
<keyword evidence="4" id="KW-1133">Transmembrane helix</keyword>
<dbReference type="InterPro" id="IPR006703">
    <property type="entry name" value="G_AIG1"/>
</dbReference>
<dbReference type="InterPro" id="IPR027417">
    <property type="entry name" value="P-loop_NTPase"/>
</dbReference>
<dbReference type="Proteomes" id="UP001501920">
    <property type="component" value="Chromosome 6"/>
</dbReference>
<evidence type="ECO:0000256" key="2">
    <source>
        <dbReference type="ARBA" id="ARBA00022741"/>
    </source>
</evidence>
<proteinExistence type="inferred from homology"/>
<dbReference type="OMA" id="WVIAGKS"/>
<dbReference type="PROSITE" id="PS51720">
    <property type="entry name" value="G_AIG1"/>
    <property type="match status" value="2"/>
</dbReference>
<dbReference type="FunFam" id="3.40.50.300:FF:001809">
    <property type="entry name" value="Si:ch1073-365p7.2"/>
    <property type="match status" value="2"/>
</dbReference>